<protein>
    <submittedName>
        <fullName evidence="1">Uncharacterized protein</fullName>
    </submittedName>
</protein>
<sequence length="196" mass="21286">MALIDSFDLRIMRRMVAFQESVMPKFASLQLFKSYAPVARLLAARMLKPQQPGQCYFDHSRVVLAAAGIANGRVKPLRRGGCGLDDDALRAELAHGPLLLSGCNVTMPGSRYTGMHTVALLAVVHFGGQERILGIDLDDTVRRLRIVGSPDAGNFGGILYDFAEICGQVTPYVDASSGLSLDMYQRPAQRGTCTIL</sequence>
<dbReference type="KEGG" id="ccam:M5D45_22960"/>
<proteinExistence type="predicted"/>
<dbReference type="Proteomes" id="UP001056132">
    <property type="component" value="Chromosome 2"/>
</dbReference>
<name>A0AAE9I8J5_9BURK</name>
<reference evidence="1" key="1">
    <citation type="journal article" date="2022" name="Microbiol. Resour. Announc.">
        <title>Genome Sequence of Cupriavidus campinensis Strain G5, a Member of a Bacterial Consortium Capable of Polyethylene Degradation.</title>
        <authorList>
            <person name="Schneider B."/>
            <person name="Pfeiffer F."/>
            <person name="Dyall-Smith M."/>
            <person name="Kunte H.J."/>
        </authorList>
    </citation>
    <scope>NUCLEOTIDE SEQUENCE</scope>
    <source>
        <strain evidence="1">G5</strain>
    </source>
</reference>
<dbReference type="RefSeq" id="WP_250025938.1">
    <property type="nucleotide sequence ID" value="NZ_CP097331.1"/>
</dbReference>
<gene>
    <name evidence="1" type="ORF">M5D45_22960</name>
</gene>
<evidence type="ECO:0000313" key="2">
    <source>
        <dbReference type="Proteomes" id="UP001056132"/>
    </source>
</evidence>
<evidence type="ECO:0000313" key="1">
    <source>
        <dbReference type="EMBL" id="URF08017.1"/>
    </source>
</evidence>
<organism evidence="1 2">
    <name type="scientific">Cupriavidus campinensis</name>
    <dbReference type="NCBI Taxonomy" id="151783"/>
    <lineage>
        <taxon>Bacteria</taxon>
        <taxon>Pseudomonadati</taxon>
        <taxon>Pseudomonadota</taxon>
        <taxon>Betaproteobacteria</taxon>
        <taxon>Burkholderiales</taxon>
        <taxon>Burkholderiaceae</taxon>
        <taxon>Cupriavidus</taxon>
    </lineage>
</organism>
<dbReference type="EMBL" id="CP097331">
    <property type="protein sequence ID" value="URF08017.1"/>
    <property type="molecule type" value="Genomic_DNA"/>
</dbReference>
<accession>A0AAE9I8J5</accession>
<reference evidence="1" key="2">
    <citation type="submission" date="2022-05" db="EMBL/GenBank/DDBJ databases">
        <authorList>
            <person name="Kunte H.-J."/>
        </authorList>
    </citation>
    <scope>NUCLEOTIDE SEQUENCE</scope>
    <source>
        <strain evidence="1">G5</strain>
    </source>
</reference>
<dbReference type="AlphaFoldDB" id="A0AAE9I8J5"/>